<keyword evidence="1" id="KW-1133">Transmembrane helix</keyword>
<organism evidence="2 3">
    <name type="scientific">Enterococcus pseudoavium</name>
    <dbReference type="NCBI Taxonomy" id="44007"/>
    <lineage>
        <taxon>Bacteria</taxon>
        <taxon>Bacillati</taxon>
        <taxon>Bacillota</taxon>
        <taxon>Bacilli</taxon>
        <taxon>Lactobacillales</taxon>
        <taxon>Enterococcaceae</taxon>
        <taxon>Enterococcus</taxon>
    </lineage>
</organism>
<accession>A0ABU3FPA2</accession>
<name>A0ABU3FPA2_9ENTE</name>
<dbReference type="RefSeq" id="WP_231436144.1">
    <property type="nucleotide sequence ID" value="NZ_JARQAZ010000016.1"/>
</dbReference>
<proteinExistence type="predicted"/>
<dbReference type="EMBL" id="JARQAZ010000016">
    <property type="protein sequence ID" value="MDT2771849.1"/>
    <property type="molecule type" value="Genomic_DNA"/>
</dbReference>
<keyword evidence="3" id="KW-1185">Reference proteome</keyword>
<keyword evidence="1" id="KW-0812">Transmembrane</keyword>
<keyword evidence="1" id="KW-0472">Membrane</keyword>
<dbReference type="SUPFAM" id="SSF103642">
    <property type="entry name" value="Sec-C motif"/>
    <property type="match status" value="1"/>
</dbReference>
<evidence type="ECO:0000313" key="2">
    <source>
        <dbReference type="EMBL" id="MDT2771849.1"/>
    </source>
</evidence>
<comment type="caution">
    <text evidence="2">The sequence shown here is derived from an EMBL/GenBank/DDBJ whole genome shotgun (WGS) entry which is preliminary data.</text>
</comment>
<gene>
    <name evidence="2" type="ORF">P7H46_13590</name>
</gene>
<dbReference type="InterPro" id="IPR004027">
    <property type="entry name" value="SEC_C_motif"/>
</dbReference>
<sequence>MKLTKEYIYEQIQKMPGIELINFEEEKKHIEFILSICCTSQINDAKFLLNYKIAVLIPNDYPHTLPKCYEYGEKKIISYHHLFSDSNNSFCLGTEMDLRLRLIPDYSLSIYFAMILDFLTIYEYFTRYGIMPLVERSHGDIGILESYRNIFSVHNLTVIVGLLALIPVKNKDKNLKCPCGSNKKFKYCHYNILKKLSASRLLFEQSKKDLELLMKVRGQI</sequence>
<protein>
    <submittedName>
        <fullName evidence="2">SEC-C metal-binding domain-containing protein</fullName>
    </submittedName>
</protein>
<feature type="transmembrane region" description="Helical" evidence="1">
    <location>
        <begin position="106"/>
        <end position="126"/>
    </location>
</feature>
<feature type="transmembrane region" description="Helical" evidence="1">
    <location>
        <begin position="146"/>
        <end position="166"/>
    </location>
</feature>
<dbReference type="Proteomes" id="UP001269061">
    <property type="component" value="Unassembled WGS sequence"/>
</dbReference>
<reference evidence="2 3" key="1">
    <citation type="submission" date="2023-03" db="EMBL/GenBank/DDBJ databases">
        <authorList>
            <person name="Shen W."/>
            <person name="Cai J."/>
        </authorList>
    </citation>
    <scope>NUCLEOTIDE SEQUENCE [LARGE SCALE GENOMIC DNA]</scope>
    <source>
        <strain evidence="2 3">Y59</strain>
    </source>
</reference>
<evidence type="ECO:0000313" key="3">
    <source>
        <dbReference type="Proteomes" id="UP001269061"/>
    </source>
</evidence>
<evidence type="ECO:0000256" key="1">
    <source>
        <dbReference type="SAM" id="Phobius"/>
    </source>
</evidence>
<dbReference type="Pfam" id="PF02810">
    <property type="entry name" value="SEC-C"/>
    <property type="match status" value="1"/>
</dbReference>